<evidence type="ECO:0000313" key="7">
    <source>
        <dbReference type="EMBL" id="SER96074.1"/>
    </source>
</evidence>
<dbReference type="Gene3D" id="3.30.420.10">
    <property type="entry name" value="Ribonuclease H-like superfamily/Ribonuclease H"/>
    <property type="match status" value="1"/>
</dbReference>
<keyword evidence="8" id="KW-1185">Reference proteome</keyword>
<organism evidence="7 8">
    <name type="scientific">Tranquillimonas rosea</name>
    <dbReference type="NCBI Taxonomy" id="641238"/>
    <lineage>
        <taxon>Bacteria</taxon>
        <taxon>Pseudomonadati</taxon>
        <taxon>Pseudomonadota</taxon>
        <taxon>Alphaproteobacteria</taxon>
        <taxon>Rhodobacterales</taxon>
        <taxon>Roseobacteraceae</taxon>
        <taxon>Tranquillimonas</taxon>
    </lineage>
</organism>
<feature type="transmembrane region" description="Helical" evidence="5">
    <location>
        <begin position="41"/>
        <end position="61"/>
    </location>
</feature>
<evidence type="ECO:0000259" key="6">
    <source>
        <dbReference type="SMART" id="SM00479"/>
    </source>
</evidence>
<evidence type="ECO:0000256" key="4">
    <source>
        <dbReference type="ARBA" id="ARBA00049244"/>
    </source>
</evidence>
<dbReference type="RefSeq" id="WP_092691611.1">
    <property type="nucleotide sequence ID" value="NZ_CBDDGO010000004.1"/>
</dbReference>
<dbReference type="InterPro" id="IPR013520">
    <property type="entry name" value="Ribonucl_H"/>
</dbReference>
<dbReference type="PANTHER" id="PTHR30231">
    <property type="entry name" value="DNA POLYMERASE III SUBUNIT EPSILON"/>
    <property type="match status" value="1"/>
</dbReference>
<dbReference type="EMBL" id="FOGU01000004">
    <property type="protein sequence ID" value="SER96074.1"/>
    <property type="molecule type" value="Genomic_DNA"/>
</dbReference>
<dbReference type="Pfam" id="PF00929">
    <property type="entry name" value="RNase_T"/>
    <property type="match status" value="1"/>
</dbReference>
<comment type="catalytic activity">
    <reaction evidence="4">
        <text>DNA(n) + a 2'-deoxyribonucleoside 5'-triphosphate = DNA(n+1) + diphosphate</text>
        <dbReference type="Rhea" id="RHEA:22508"/>
        <dbReference type="Rhea" id="RHEA-COMP:17339"/>
        <dbReference type="Rhea" id="RHEA-COMP:17340"/>
        <dbReference type="ChEBI" id="CHEBI:33019"/>
        <dbReference type="ChEBI" id="CHEBI:61560"/>
        <dbReference type="ChEBI" id="CHEBI:173112"/>
        <dbReference type="EC" id="2.7.7.7"/>
    </reaction>
</comment>
<feature type="domain" description="Exonuclease" evidence="6">
    <location>
        <begin position="269"/>
        <end position="438"/>
    </location>
</feature>
<evidence type="ECO:0000256" key="2">
    <source>
        <dbReference type="ARBA" id="ARBA00025483"/>
    </source>
</evidence>
<dbReference type="GO" id="GO:0003887">
    <property type="term" value="F:DNA-directed DNA polymerase activity"/>
    <property type="evidence" value="ECO:0007669"/>
    <property type="project" value="UniProtKB-EC"/>
</dbReference>
<dbReference type="STRING" id="641238.SAMN04490244_104160"/>
<protein>
    <recommendedName>
        <fullName evidence="1">DNA-directed DNA polymerase</fullName>
        <ecNumber evidence="1">2.7.7.7</ecNumber>
    </recommendedName>
</protein>
<dbReference type="GO" id="GO:0045004">
    <property type="term" value="P:DNA replication proofreading"/>
    <property type="evidence" value="ECO:0007669"/>
    <property type="project" value="TreeGrafter"/>
</dbReference>
<comment type="function">
    <text evidence="2">DNA polymerase III is a complex, multichain enzyme responsible for most of the replicative synthesis in bacteria. The epsilon subunit contain the editing function and is a proofreading 3'-5' exonuclease.</text>
</comment>
<name>A0A1H9TGH3_9RHOB</name>
<dbReference type="InterPro" id="IPR012337">
    <property type="entry name" value="RNaseH-like_sf"/>
</dbReference>
<dbReference type="SMART" id="SM00479">
    <property type="entry name" value="EXOIII"/>
    <property type="match status" value="1"/>
</dbReference>
<gene>
    <name evidence="7" type="ORF">SAMN04490244_104160</name>
</gene>
<proteinExistence type="predicted"/>
<dbReference type="Proteomes" id="UP000198885">
    <property type="component" value="Unassembled WGS sequence"/>
</dbReference>
<dbReference type="GO" id="GO:0005829">
    <property type="term" value="C:cytosol"/>
    <property type="evidence" value="ECO:0007669"/>
    <property type="project" value="TreeGrafter"/>
</dbReference>
<dbReference type="NCBIfam" id="TIGR00573">
    <property type="entry name" value="dnaq"/>
    <property type="match status" value="1"/>
</dbReference>
<dbReference type="EC" id="2.7.7.7" evidence="1"/>
<sequence>MIRSIRLRLLLLCAALAVGAILAVGAAMVVGAGHDGGGWSTAFAISAFALLGLVTLVWFVLDQRVARPLERLAADLRVRAHGKSAAPLDLQHTQHLGDLAFAADAVTQALGEAALATAQSVAAETRRLEDERLRLTALLTEIPVATLLINPDKRIVLYDGQAAEILAQLGTPRLMADLRDYFDRDATDAAWDRMARTGREVDTHISGRDGAQRYSVRLKPMDDGNCLIVIDDAEARLSSEAPRPIVYDFDLLQRKPPRDMAEMPLSELTYCVFDTETTGLLPHRDEIVQIGAVRVVNGRLVPGERFDELVDPGRPIPEASSRVHRITDAMVRGKPGIHEVGRRFHGFAEGAVIVAHNAPFDMAFLRRHAAETGVSWDHPILDTVLVSAVLFGTTEVHMLDALCTRLGVEIPMERRHTAMGDAEATAEALLRMIPMLEAQGLNTLGKLLEATRQHGRLLKDMN</sequence>
<dbReference type="PANTHER" id="PTHR30231:SF41">
    <property type="entry name" value="DNA POLYMERASE III SUBUNIT EPSILON"/>
    <property type="match status" value="1"/>
</dbReference>
<dbReference type="InterPro" id="IPR006054">
    <property type="entry name" value="DnaQ"/>
</dbReference>
<dbReference type="CDD" id="cd06127">
    <property type="entry name" value="DEDDh"/>
    <property type="match status" value="1"/>
</dbReference>
<keyword evidence="5" id="KW-1133">Transmembrane helix</keyword>
<dbReference type="GO" id="GO:0003677">
    <property type="term" value="F:DNA binding"/>
    <property type="evidence" value="ECO:0007669"/>
    <property type="project" value="InterPro"/>
</dbReference>
<keyword evidence="5" id="KW-0812">Transmembrane</keyword>
<dbReference type="OrthoDB" id="9804290at2"/>
<accession>A0A1H9TGH3</accession>
<dbReference type="InterPro" id="IPR036397">
    <property type="entry name" value="RNaseH_sf"/>
</dbReference>
<dbReference type="GO" id="GO:0008408">
    <property type="term" value="F:3'-5' exonuclease activity"/>
    <property type="evidence" value="ECO:0007669"/>
    <property type="project" value="TreeGrafter"/>
</dbReference>
<dbReference type="AlphaFoldDB" id="A0A1H9TGH3"/>
<reference evidence="7 8" key="1">
    <citation type="submission" date="2016-10" db="EMBL/GenBank/DDBJ databases">
        <authorList>
            <person name="de Groot N.N."/>
        </authorList>
    </citation>
    <scope>NUCLEOTIDE SEQUENCE [LARGE SCALE GENOMIC DNA]</scope>
    <source>
        <strain evidence="7 8">DSM 23042</strain>
    </source>
</reference>
<keyword evidence="5" id="KW-0472">Membrane</keyword>
<evidence type="ECO:0000313" key="8">
    <source>
        <dbReference type="Proteomes" id="UP000198885"/>
    </source>
</evidence>
<dbReference type="FunFam" id="3.30.420.10:FF:000045">
    <property type="entry name" value="3'-5' exonuclease DinG"/>
    <property type="match status" value="1"/>
</dbReference>
<dbReference type="SUPFAM" id="SSF53098">
    <property type="entry name" value="Ribonuclease H-like"/>
    <property type="match status" value="1"/>
</dbReference>
<comment type="subunit">
    <text evidence="3">DNA polymerase III contains a core (composed of alpha, epsilon and theta chains) that associates with a tau subunit. This core dimerizes to form the POLIII' complex. PolIII' associates with the gamma complex (composed of gamma, delta, delta', psi and chi chains) and with the beta chain to form the complete DNA polymerase III complex.</text>
</comment>
<evidence type="ECO:0000256" key="5">
    <source>
        <dbReference type="SAM" id="Phobius"/>
    </source>
</evidence>
<evidence type="ECO:0000256" key="1">
    <source>
        <dbReference type="ARBA" id="ARBA00012417"/>
    </source>
</evidence>
<evidence type="ECO:0000256" key="3">
    <source>
        <dbReference type="ARBA" id="ARBA00026073"/>
    </source>
</evidence>